<name>A0A914UV64_9BILA</name>
<dbReference type="AlphaFoldDB" id="A0A914UV64"/>
<evidence type="ECO:0000313" key="2">
    <source>
        <dbReference type="WBParaSite" id="PSAMB.scaffold12650size2658.g35001.t1"/>
    </source>
</evidence>
<dbReference type="WBParaSite" id="PSAMB.scaffold12650size2658.g35001.t1">
    <property type="protein sequence ID" value="PSAMB.scaffold12650size2658.g35001.t1"/>
    <property type="gene ID" value="PSAMB.scaffold12650size2658.g35001"/>
</dbReference>
<reference evidence="2" key="1">
    <citation type="submission" date="2022-11" db="UniProtKB">
        <authorList>
            <consortium name="WormBaseParasite"/>
        </authorList>
    </citation>
    <scope>IDENTIFICATION</scope>
</reference>
<accession>A0A914UV64</accession>
<keyword evidence="1" id="KW-1185">Reference proteome</keyword>
<dbReference type="Proteomes" id="UP000887566">
    <property type="component" value="Unplaced"/>
</dbReference>
<organism evidence="1 2">
    <name type="scientific">Plectus sambesii</name>
    <dbReference type="NCBI Taxonomy" id="2011161"/>
    <lineage>
        <taxon>Eukaryota</taxon>
        <taxon>Metazoa</taxon>
        <taxon>Ecdysozoa</taxon>
        <taxon>Nematoda</taxon>
        <taxon>Chromadorea</taxon>
        <taxon>Plectida</taxon>
        <taxon>Plectina</taxon>
        <taxon>Plectoidea</taxon>
        <taxon>Plectidae</taxon>
        <taxon>Plectus</taxon>
    </lineage>
</organism>
<protein>
    <submittedName>
        <fullName evidence="2">Uncharacterized protein</fullName>
    </submittedName>
</protein>
<evidence type="ECO:0000313" key="1">
    <source>
        <dbReference type="Proteomes" id="UP000887566"/>
    </source>
</evidence>
<proteinExistence type="predicted"/>
<sequence>MGLRAKPRDSCCVDVSKCHRRQQGARRLAETPLTQPRPRSTSLCGAKHYRSGVLEQTSCFASAVSLASSIVWARCERTESRLRMVCLRKERKEENCRLSRFPPPRARHTNVRYRRVRMYIHHPPLPILSFSQAA</sequence>